<proteinExistence type="predicted"/>
<reference evidence="1" key="1">
    <citation type="journal article" date="2014" name="Front. Microbiol.">
        <title>High frequency of phylogenetically diverse reductive dehalogenase-homologous genes in deep subseafloor sedimentary metagenomes.</title>
        <authorList>
            <person name="Kawai M."/>
            <person name="Futagami T."/>
            <person name="Toyoda A."/>
            <person name="Takaki Y."/>
            <person name="Nishi S."/>
            <person name="Hori S."/>
            <person name="Arai W."/>
            <person name="Tsubouchi T."/>
            <person name="Morono Y."/>
            <person name="Uchiyama I."/>
            <person name="Ito T."/>
            <person name="Fujiyama A."/>
            <person name="Inagaki F."/>
            <person name="Takami H."/>
        </authorList>
    </citation>
    <scope>NUCLEOTIDE SEQUENCE</scope>
    <source>
        <strain evidence="1">Expedition CK06-06</strain>
    </source>
</reference>
<dbReference type="AlphaFoldDB" id="X1QIR2"/>
<protein>
    <submittedName>
        <fullName evidence="1">Uncharacterized protein</fullName>
    </submittedName>
</protein>
<organism evidence="1">
    <name type="scientific">marine sediment metagenome</name>
    <dbReference type="NCBI Taxonomy" id="412755"/>
    <lineage>
        <taxon>unclassified sequences</taxon>
        <taxon>metagenomes</taxon>
        <taxon>ecological metagenomes</taxon>
    </lineage>
</organism>
<name>X1QIR2_9ZZZZ</name>
<sequence>MEESKEVKKEELGLKDTVGAEVGKGEGEARKKNLAAAAKRDKALVEAHDKYVQATEAARKEYVEAKQRIYREFEEATK</sequence>
<evidence type="ECO:0000313" key="1">
    <source>
        <dbReference type="EMBL" id="GAI68123.1"/>
    </source>
</evidence>
<dbReference type="EMBL" id="BARW01000020">
    <property type="protein sequence ID" value="GAI68123.1"/>
    <property type="molecule type" value="Genomic_DNA"/>
</dbReference>
<gene>
    <name evidence="1" type="ORF">S12H4_00244</name>
</gene>
<comment type="caution">
    <text evidence="1">The sequence shown here is derived from an EMBL/GenBank/DDBJ whole genome shotgun (WGS) entry which is preliminary data.</text>
</comment>
<accession>X1QIR2</accession>